<dbReference type="RefSeq" id="WP_103205454.1">
    <property type="nucleotide sequence ID" value="NZ_CABJBV010000022.1"/>
</dbReference>
<dbReference type="PANTHER" id="PTHR34386">
    <property type="entry name" value="GLUTAREDOXIN"/>
    <property type="match status" value="1"/>
</dbReference>
<dbReference type="InterPro" id="IPR036249">
    <property type="entry name" value="Thioredoxin-like_sf"/>
</dbReference>
<dbReference type="AlphaFoldDB" id="A0A2K2TIW1"/>
<dbReference type="PANTHER" id="PTHR34386:SF1">
    <property type="entry name" value="GLUTAREDOXIN-LIKE PROTEIN NRDH"/>
    <property type="match status" value="1"/>
</dbReference>
<sequence>MIQVYTQPQCPQCRMTKQILINKKIPFVEINIRENSQARETLIKKGYRATPVVITDFIGEWVGFRPDRLNQINPKHQLAR</sequence>
<protein>
    <submittedName>
        <fullName evidence="2">NrdH-redoxin</fullName>
    </submittedName>
</protein>
<comment type="caution">
    <text evidence="2">The sequence shown here is derived from an EMBL/GenBank/DDBJ whole genome shotgun (WGS) entry which is preliminary data.</text>
</comment>
<dbReference type="SUPFAM" id="SSF52833">
    <property type="entry name" value="Thioredoxin-like"/>
    <property type="match status" value="1"/>
</dbReference>
<dbReference type="CDD" id="cd02976">
    <property type="entry name" value="NrdH"/>
    <property type="match status" value="1"/>
</dbReference>
<gene>
    <name evidence="2" type="ORF">C1Y38_05635</name>
</gene>
<dbReference type="InterPro" id="IPR002109">
    <property type="entry name" value="Glutaredoxin"/>
</dbReference>
<reference evidence="2 3" key="1">
    <citation type="submission" date="2018-01" db="EMBL/GenBank/DDBJ databases">
        <title>Draft genome sequence of the feruloyl esterase-producing strain Lactobacillus fermentum CRL 1446, isolated from artisanal goat milk cheese.</title>
        <authorList>
            <person name="Abeijon Mukdsi M.C."/>
            <person name="Saavedra L."/>
            <person name="Gauffin Cano M.P."/>
            <person name="Hebert E.M."/>
            <person name="Medina R.B."/>
        </authorList>
    </citation>
    <scope>NUCLEOTIDE SEQUENCE [LARGE SCALE GENOMIC DNA]</scope>
    <source>
        <strain evidence="2 3">CRL 1446</strain>
    </source>
</reference>
<dbReference type="EMBL" id="POTQ01000009">
    <property type="protein sequence ID" value="PNV57954.1"/>
    <property type="molecule type" value="Genomic_DNA"/>
</dbReference>
<evidence type="ECO:0000259" key="1">
    <source>
        <dbReference type="Pfam" id="PF00462"/>
    </source>
</evidence>
<dbReference type="PROSITE" id="PS51354">
    <property type="entry name" value="GLUTAREDOXIN_2"/>
    <property type="match status" value="1"/>
</dbReference>
<evidence type="ECO:0000313" key="3">
    <source>
        <dbReference type="Proteomes" id="UP000236514"/>
    </source>
</evidence>
<accession>A0A2K2TIW1</accession>
<dbReference type="Pfam" id="PF00462">
    <property type="entry name" value="Glutaredoxin"/>
    <property type="match status" value="1"/>
</dbReference>
<proteinExistence type="predicted"/>
<dbReference type="InterPro" id="IPR051548">
    <property type="entry name" value="Grx-like_ET"/>
</dbReference>
<dbReference type="Gene3D" id="3.40.30.10">
    <property type="entry name" value="Glutaredoxin"/>
    <property type="match status" value="1"/>
</dbReference>
<organism evidence="2 3">
    <name type="scientific">Limosilactobacillus fermentum</name>
    <name type="common">Lactobacillus fermentum</name>
    <dbReference type="NCBI Taxonomy" id="1613"/>
    <lineage>
        <taxon>Bacteria</taxon>
        <taxon>Bacillati</taxon>
        <taxon>Bacillota</taxon>
        <taxon>Bacilli</taxon>
        <taxon>Lactobacillales</taxon>
        <taxon>Lactobacillaceae</taxon>
        <taxon>Limosilactobacillus</taxon>
    </lineage>
</organism>
<dbReference type="GO" id="GO:0045454">
    <property type="term" value="P:cell redox homeostasis"/>
    <property type="evidence" value="ECO:0007669"/>
    <property type="project" value="TreeGrafter"/>
</dbReference>
<evidence type="ECO:0000313" key="2">
    <source>
        <dbReference type="EMBL" id="PNV57954.1"/>
    </source>
</evidence>
<dbReference type="GO" id="GO:0009055">
    <property type="term" value="F:electron transfer activity"/>
    <property type="evidence" value="ECO:0007669"/>
    <property type="project" value="TreeGrafter"/>
</dbReference>
<dbReference type="Proteomes" id="UP000236514">
    <property type="component" value="Unassembled WGS sequence"/>
</dbReference>
<name>A0A2K2TIW1_LIMFE</name>
<feature type="domain" description="Glutaredoxin" evidence="1">
    <location>
        <begin position="2"/>
        <end position="55"/>
    </location>
</feature>